<dbReference type="InterPro" id="IPR036409">
    <property type="entry name" value="Aldolase_II/adducin_N_sf"/>
</dbReference>
<reference evidence="5" key="1">
    <citation type="journal article" date="2019" name="Int. J. Syst. Evol. Microbiol.">
        <title>The Global Catalogue of Microorganisms (GCM) 10K type strain sequencing project: providing services to taxonomists for standard genome sequencing and annotation.</title>
        <authorList>
            <consortium name="The Broad Institute Genomics Platform"/>
            <consortium name="The Broad Institute Genome Sequencing Center for Infectious Disease"/>
            <person name="Wu L."/>
            <person name="Ma J."/>
        </authorList>
    </citation>
    <scope>NUCLEOTIDE SEQUENCE [LARGE SCALE GENOMIC DNA]</scope>
    <source>
        <strain evidence="5">DT72</strain>
    </source>
</reference>
<dbReference type="PANTHER" id="PTHR22789">
    <property type="entry name" value="FUCULOSE PHOSPHATE ALDOLASE"/>
    <property type="match status" value="1"/>
</dbReference>
<dbReference type="PANTHER" id="PTHR22789:SF0">
    <property type="entry name" value="3-OXO-TETRONATE 4-PHOSPHATE DECARBOXYLASE-RELATED"/>
    <property type="match status" value="1"/>
</dbReference>
<name>A0ABW4P1K5_9NOCA</name>
<keyword evidence="1" id="KW-0479">Metal-binding</keyword>
<sequence length="204" mass="21148">MTGHDLDLARAEVAATSRELARQGLVLGTAGNVSVRVGDLVALTATGVTLATATADDVTVVDLDGRHRSGLLQPTSELGIHLGVYRDSDAAAVVHAHSEAAVALSLVADELPVVHYQQLLLGGKLTVVPFAPFGTEELTASTLTALRHARAAILAHHGTVAVGSSLQQALDNAVLLEWLCRVYLKAAAVATPRSMTDAQLQAVV</sequence>
<dbReference type="EMBL" id="JBHUFB010000008">
    <property type="protein sequence ID" value="MFD1811843.1"/>
    <property type="molecule type" value="Genomic_DNA"/>
</dbReference>
<dbReference type="Gene3D" id="3.40.225.10">
    <property type="entry name" value="Class II aldolase/adducin N-terminal domain"/>
    <property type="match status" value="1"/>
</dbReference>
<dbReference type="RefSeq" id="WP_378484381.1">
    <property type="nucleotide sequence ID" value="NZ_JBHUFB010000008.1"/>
</dbReference>
<accession>A0ABW4P1K5</accession>
<comment type="caution">
    <text evidence="4">The sequence shown here is derived from an EMBL/GenBank/DDBJ whole genome shotgun (WGS) entry which is preliminary data.</text>
</comment>
<dbReference type="InterPro" id="IPR050197">
    <property type="entry name" value="Aldolase_class_II_sugar_metab"/>
</dbReference>
<feature type="domain" description="Class II aldolase/adducin N-terminal" evidence="3">
    <location>
        <begin position="11"/>
        <end position="184"/>
    </location>
</feature>
<keyword evidence="5" id="KW-1185">Reference proteome</keyword>
<gene>
    <name evidence="4" type="ORF">ACFSJG_06415</name>
</gene>
<evidence type="ECO:0000256" key="2">
    <source>
        <dbReference type="ARBA" id="ARBA00023239"/>
    </source>
</evidence>
<evidence type="ECO:0000259" key="3">
    <source>
        <dbReference type="SMART" id="SM01007"/>
    </source>
</evidence>
<organism evidence="4 5">
    <name type="scientific">Rhodococcus gannanensis</name>
    <dbReference type="NCBI Taxonomy" id="1960308"/>
    <lineage>
        <taxon>Bacteria</taxon>
        <taxon>Bacillati</taxon>
        <taxon>Actinomycetota</taxon>
        <taxon>Actinomycetes</taxon>
        <taxon>Mycobacteriales</taxon>
        <taxon>Nocardiaceae</taxon>
        <taxon>Rhodococcus</taxon>
    </lineage>
</organism>
<evidence type="ECO:0000313" key="5">
    <source>
        <dbReference type="Proteomes" id="UP001597286"/>
    </source>
</evidence>
<dbReference type="Pfam" id="PF00596">
    <property type="entry name" value="Aldolase_II"/>
    <property type="match status" value="1"/>
</dbReference>
<keyword evidence="2" id="KW-0456">Lyase</keyword>
<dbReference type="SMART" id="SM01007">
    <property type="entry name" value="Aldolase_II"/>
    <property type="match status" value="1"/>
</dbReference>
<dbReference type="InterPro" id="IPR001303">
    <property type="entry name" value="Aldolase_II/adducin_N"/>
</dbReference>
<dbReference type="Proteomes" id="UP001597286">
    <property type="component" value="Unassembled WGS sequence"/>
</dbReference>
<proteinExistence type="predicted"/>
<protein>
    <submittedName>
        <fullName evidence="4">Class II aldolase/adducin family protein</fullName>
    </submittedName>
</protein>
<evidence type="ECO:0000313" key="4">
    <source>
        <dbReference type="EMBL" id="MFD1811843.1"/>
    </source>
</evidence>
<dbReference type="SUPFAM" id="SSF53639">
    <property type="entry name" value="AraD/HMP-PK domain-like"/>
    <property type="match status" value="1"/>
</dbReference>
<evidence type="ECO:0000256" key="1">
    <source>
        <dbReference type="ARBA" id="ARBA00022723"/>
    </source>
</evidence>
<feature type="non-terminal residue" evidence="4">
    <location>
        <position position="204"/>
    </location>
</feature>